<dbReference type="PANTHER" id="PTHR43674:SF2">
    <property type="entry name" value="BETA-UREIDOPROPIONASE"/>
    <property type="match status" value="1"/>
</dbReference>
<protein>
    <submittedName>
        <fullName evidence="3">Hydrolase, carbon-nitrogen family</fullName>
    </submittedName>
</protein>
<dbReference type="GO" id="GO:0050126">
    <property type="term" value="F:N-carbamoylputrescine amidase activity"/>
    <property type="evidence" value="ECO:0007669"/>
    <property type="project" value="TreeGrafter"/>
</dbReference>
<dbReference type="InterPro" id="IPR036526">
    <property type="entry name" value="C-N_Hydrolase_sf"/>
</dbReference>
<dbReference type="InterPro" id="IPR003010">
    <property type="entry name" value="C-N_Hydrolase"/>
</dbReference>
<accession>A0A1X9SNI1</accession>
<dbReference type="SUPFAM" id="SSF56317">
    <property type="entry name" value="Carbon-nitrogen hydrolase"/>
    <property type="match status" value="1"/>
</dbReference>
<dbReference type="GeneID" id="46921540"/>
<proteinExistence type="predicted"/>
<dbReference type="PANTHER" id="PTHR43674">
    <property type="entry name" value="NITRILASE C965.09-RELATED"/>
    <property type="match status" value="1"/>
</dbReference>
<reference evidence="4" key="1">
    <citation type="journal article" date="2017" name="Genome Biol. Evol.">
        <title>Comparative Genomic Analysis Identifies a Campylobacter Clade Deficient in Selenium Metabolism.</title>
        <authorList>
            <person name="Miller W.G."/>
            <person name="Yee E."/>
            <person name="Lopes B.S."/>
            <person name="Chapman M.H."/>
            <person name="Huynh S."/>
            <person name="Bono J.L."/>
            <person name="Parker C.T."/>
            <person name="Strachan N.J.C."/>
            <person name="Forbes K.J."/>
        </authorList>
    </citation>
    <scope>NUCLEOTIDE SEQUENCE [LARGE SCALE GENOMIC DNA]</scope>
    <source>
        <strain evidence="4">NCTC 13004</strain>
    </source>
</reference>
<feature type="domain" description="CN hydrolase" evidence="2">
    <location>
        <begin position="17"/>
        <end position="248"/>
    </location>
</feature>
<dbReference type="Gene3D" id="3.60.110.10">
    <property type="entry name" value="Carbon-nitrogen hydrolase"/>
    <property type="match status" value="1"/>
</dbReference>
<evidence type="ECO:0000259" key="2">
    <source>
        <dbReference type="Pfam" id="PF00795"/>
    </source>
</evidence>
<dbReference type="RefSeq" id="WP_100590775.1">
    <property type="nucleotide sequence ID" value="NZ_CP015578.1"/>
</dbReference>
<evidence type="ECO:0000313" key="3">
    <source>
        <dbReference type="EMBL" id="ARQ97804.1"/>
    </source>
</evidence>
<dbReference type="AlphaFoldDB" id="A0A1X9SNI1"/>
<dbReference type="CDD" id="cd07197">
    <property type="entry name" value="nitrilase"/>
    <property type="match status" value="1"/>
</dbReference>
<dbReference type="Proteomes" id="UP000202031">
    <property type="component" value="Chromosome"/>
</dbReference>
<evidence type="ECO:0000313" key="4">
    <source>
        <dbReference type="Proteomes" id="UP000202031"/>
    </source>
</evidence>
<organism evidence="3 4">
    <name type="scientific">Campylobacter lanienae NCTC 13004</name>
    <dbReference type="NCBI Taxonomy" id="1031753"/>
    <lineage>
        <taxon>Bacteria</taxon>
        <taxon>Pseudomonadati</taxon>
        <taxon>Campylobacterota</taxon>
        <taxon>Epsilonproteobacteria</taxon>
        <taxon>Campylobacterales</taxon>
        <taxon>Campylobacteraceae</taxon>
        <taxon>Campylobacter</taxon>
    </lineage>
</organism>
<dbReference type="GO" id="GO:0033388">
    <property type="term" value="P:putrescine biosynthetic process from arginine"/>
    <property type="evidence" value="ECO:0007669"/>
    <property type="project" value="TreeGrafter"/>
</dbReference>
<sequence length="266" mass="30365">MSRVAALQLHTLAMSDSRIDHYLSLAAKGGASVVVLGEYVINSFFNEIIKMPKSMIKEQSEHKKTSLSAMANRYNLTIIAPLLQIKGKECKKVIAKFSPQSTKYEEQNILIDYPHWNEAKFYSKKESFGIMSFSVDRIKFGVIFGFEAHFDRIWAEIVAKKIDCVLLPSACTLNSSNRWNELLKMRALTNNLYIVRVNRLGKAKFDDIESEFYGQTMLINPHGEIENSLDSNEGMLMCDIDKKLILQARSIWKFRQKAEALLGLNI</sequence>
<dbReference type="InterPro" id="IPR050345">
    <property type="entry name" value="Aliph_Amidase/BUP"/>
</dbReference>
<dbReference type="EMBL" id="CP015578">
    <property type="protein sequence ID" value="ARQ97804.1"/>
    <property type="molecule type" value="Genomic_DNA"/>
</dbReference>
<name>A0A1X9SNI1_9BACT</name>
<dbReference type="Pfam" id="PF00795">
    <property type="entry name" value="CN_hydrolase"/>
    <property type="match status" value="1"/>
</dbReference>
<keyword evidence="1 3" id="KW-0378">Hydrolase</keyword>
<gene>
    <name evidence="3" type="ORF">CLAN_1069</name>
</gene>
<dbReference type="KEGG" id="clx:CLAN_1069"/>
<evidence type="ECO:0000256" key="1">
    <source>
        <dbReference type="ARBA" id="ARBA00022801"/>
    </source>
</evidence>